<gene>
    <name evidence="3" type="primary">LOC120259359</name>
</gene>
<dbReference type="PANTHER" id="PTHR45932:SF2">
    <property type="entry name" value="PATELLIN-4"/>
    <property type="match status" value="1"/>
</dbReference>
<reference evidence="2" key="1">
    <citation type="submission" date="2025-05" db="UniProtKB">
        <authorList>
            <consortium name="RefSeq"/>
        </authorList>
    </citation>
    <scope>NUCLEOTIDE SEQUENCE [LARGE SCALE GENOMIC DNA]</scope>
</reference>
<keyword evidence="2" id="KW-1185">Reference proteome</keyword>
<dbReference type="RefSeq" id="XP_039122884.1">
    <property type="nucleotide sequence ID" value="XM_039266950.1"/>
</dbReference>
<proteinExistence type="predicted"/>
<dbReference type="Gene3D" id="3.40.525.10">
    <property type="entry name" value="CRAL-TRIO lipid binding domain"/>
    <property type="match status" value="1"/>
</dbReference>
<dbReference type="GeneID" id="120259359"/>
<dbReference type="InterPro" id="IPR056794">
    <property type="entry name" value="PATL1-6_C_GOLD"/>
</dbReference>
<dbReference type="CDD" id="cd00170">
    <property type="entry name" value="SEC14"/>
    <property type="match status" value="1"/>
</dbReference>
<dbReference type="Pfam" id="PF00650">
    <property type="entry name" value="CRAL_TRIO"/>
    <property type="match status" value="1"/>
</dbReference>
<dbReference type="Pfam" id="PF25099">
    <property type="entry name" value="GOLD_PATL1_C"/>
    <property type="match status" value="1"/>
</dbReference>
<feature type="domain" description="CRAL-TRIO" evidence="1">
    <location>
        <begin position="1"/>
        <end position="137"/>
    </location>
</feature>
<dbReference type="Proteomes" id="UP001515500">
    <property type="component" value="Chromosome 1"/>
</dbReference>
<name>A0AB40B6N9_DIOCR</name>
<accession>A0AB40B6N9</accession>
<sequence length="259" mass="30399">MLMRRRVRSMEEGIRLLRFKEGGVMEMLQVTDLKNSLKRRTINGDGDDGSVKEMRTRSMKAVSVLQDNYPELVHKNIFVNVSFGYYVYNALVAPFISQRSKSKFIFARPQKVTETLLKFISPERLPIQYGGLKRDNDNEFKAEDEVSEMYIRGGEKETIEILIHEAGVTVVWDITTVGWEVTYKEEFIPDDEGSYRVLIRKEMRMVQSMRNSFHISEPGKVVLTIKNRTFKRKKILYRTKTKPTIYLYNLLSKKHHHHV</sequence>
<organism evidence="2 3">
    <name type="scientific">Dioscorea cayennensis subsp. rotundata</name>
    <name type="common">White Guinea yam</name>
    <name type="synonym">Dioscorea rotundata</name>
    <dbReference type="NCBI Taxonomy" id="55577"/>
    <lineage>
        <taxon>Eukaryota</taxon>
        <taxon>Viridiplantae</taxon>
        <taxon>Streptophyta</taxon>
        <taxon>Embryophyta</taxon>
        <taxon>Tracheophyta</taxon>
        <taxon>Spermatophyta</taxon>
        <taxon>Magnoliopsida</taxon>
        <taxon>Liliopsida</taxon>
        <taxon>Dioscoreales</taxon>
        <taxon>Dioscoreaceae</taxon>
        <taxon>Dioscorea</taxon>
    </lineage>
</organism>
<dbReference type="InterPro" id="IPR036865">
    <property type="entry name" value="CRAL-TRIO_dom_sf"/>
</dbReference>
<dbReference type="GO" id="GO:0008289">
    <property type="term" value="F:lipid binding"/>
    <property type="evidence" value="ECO:0007669"/>
    <property type="project" value="InterPro"/>
</dbReference>
<dbReference type="AlphaFoldDB" id="A0AB40B6N9"/>
<dbReference type="SUPFAM" id="SSF52087">
    <property type="entry name" value="CRAL/TRIO domain"/>
    <property type="match status" value="1"/>
</dbReference>
<evidence type="ECO:0000313" key="2">
    <source>
        <dbReference type="Proteomes" id="UP001515500"/>
    </source>
</evidence>
<dbReference type="InterPro" id="IPR044834">
    <property type="entry name" value="PATL"/>
</dbReference>
<dbReference type="PROSITE" id="PS50191">
    <property type="entry name" value="CRAL_TRIO"/>
    <property type="match status" value="1"/>
</dbReference>
<evidence type="ECO:0000259" key="1">
    <source>
        <dbReference type="PROSITE" id="PS50191"/>
    </source>
</evidence>
<evidence type="ECO:0000313" key="3">
    <source>
        <dbReference type="RefSeq" id="XP_039122884.1"/>
    </source>
</evidence>
<dbReference type="InterPro" id="IPR001251">
    <property type="entry name" value="CRAL-TRIO_dom"/>
</dbReference>
<reference evidence="3" key="2">
    <citation type="submission" date="2025-08" db="UniProtKB">
        <authorList>
            <consortium name="RefSeq"/>
        </authorList>
    </citation>
    <scope>IDENTIFICATION</scope>
</reference>
<protein>
    <submittedName>
        <fullName evidence="3">Patellin-4-like</fullName>
    </submittedName>
</protein>
<dbReference type="PANTHER" id="PTHR45932">
    <property type="entry name" value="PATELLIN-1"/>
    <property type="match status" value="1"/>
</dbReference>